<dbReference type="AlphaFoldDB" id="A0AA39WG15"/>
<organism evidence="2 3">
    <name type="scientific">Immersiella caudata</name>
    <dbReference type="NCBI Taxonomy" id="314043"/>
    <lineage>
        <taxon>Eukaryota</taxon>
        <taxon>Fungi</taxon>
        <taxon>Dikarya</taxon>
        <taxon>Ascomycota</taxon>
        <taxon>Pezizomycotina</taxon>
        <taxon>Sordariomycetes</taxon>
        <taxon>Sordariomycetidae</taxon>
        <taxon>Sordariales</taxon>
        <taxon>Lasiosphaeriaceae</taxon>
        <taxon>Immersiella</taxon>
    </lineage>
</organism>
<reference evidence="2" key="1">
    <citation type="submission" date="2023-06" db="EMBL/GenBank/DDBJ databases">
        <title>Genome-scale phylogeny and comparative genomics of the fungal order Sordariales.</title>
        <authorList>
            <consortium name="Lawrence Berkeley National Laboratory"/>
            <person name="Hensen N."/>
            <person name="Bonometti L."/>
            <person name="Westerberg I."/>
            <person name="Brannstrom I.O."/>
            <person name="Guillou S."/>
            <person name="Cros-Aarteil S."/>
            <person name="Calhoun S."/>
            <person name="Haridas S."/>
            <person name="Kuo A."/>
            <person name="Mondo S."/>
            <person name="Pangilinan J."/>
            <person name="Riley R."/>
            <person name="Labutti K."/>
            <person name="Andreopoulos B."/>
            <person name="Lipzen A."/>
            <person name="Chen C."/>
            <person name="Yanf M."/>
            <person name="Daum C."/>
            <person name="Ng V."/>
            <person name="Clum A."/>
            <person name="Steindorff A."/>
            <person name="Ohm R."/>
            <person name="Martin F."/>
            <person name="Silar P."/>
            <person name="Natvig D."/>
            <person name="Lalanne C."/>
            <person name="Gautier V."/>
            <person name="Ament-Velasquez S.L."/>
            <person name="Kruys A."/>
            <person name="Hutchinson M.I."/>
            <person name="Powell A.J."/>
            <person name="Barry K."/>
            <person name="Miller A.N."/>
            <person name="Grigoriev I.V."/>
            <person name="Debuchy R."/>
            <person name="Gladieux P."/>
            <person name="Thoren M.H."/>
            <person name="Johannesson H."/>
        </authorList>
    </citation>
    <scope>NUCLEOTIDE SEQUENCE</scope>
    <source>
        <strain evidence="2">CBS 606.72</strain>
    </source>
</reference>
<evidence type="ECO:0000313" key="2">
    <source>
        <dbReference type="EMBL" id="KAK0614739.1"/>
    </source>
</evidence>
<accession>A0AA39WG15</accession>
<sequence length="281" mass="31175">MGCSGNGTAPSPRFQLPCHRFPPCGNGFFGSSRSGNREVWRRTTSMIMFEHLSICQKASAAENRGYSFRRLAQENWSCGRLFAPYPSLTSCQLDSYAKASPDTNFEAQKRSQPVCSDSARPFSKGSSSPAHKTILRDGCSANPARSESLWRPWFRVAARLTWRHPVSSTTAVRGRQSGWIRNGTRQPFSGRLRKSPDNRGQVCGGRNDGLIPVWLPSDMPCQIGESHRRFDGHAQSPHRASCLRGGAELQRPATDCTPGSFWLRRAAVVFLALLRPYDGGR</sequence>
<evidence type="ECO:0000256" key="1">
    <source>
        <dbReference type="SAM" id="MobiDB-lite"/>
    </source>
</evidence>
<dbReference type="EMBL" id="JAULSU010000006">
    <property type="protein sequence ID" value="KAK0614739.1"/>
    <property type="molecule type" value="Genomic_DNA"/>
</dbReference>
<comment type="caution">
    <text evidence="2">The sequence shown here is derived from an EMBL/GenBank/DDBJ whole genome shotgun (WGS) entry which is preliminary data.</text>
</comment>
<feature type="region of interest" description="Disordered" evidence="1">
    <location>
        <begin position="180"/>
        <end position="199"/>
    </location>
</feature>
<feature type="region of interest" description="Disordered" evidence="1">
    <location>
        <begin position="116"/>
        <end position="137"/>
    </location>
</feature>
<protein>
    <submittedName>
        <fullName evidence="2">Uncharacterized protein</fullName>
    </submittedName>
</protein>
<keyword evidence="3" id="KW-1185">Reference proteome</keyword>
<name>A0AA39WG15_9PEZI</name>
<dbReference type="Proteomes" id="UP001175000">
    <property type="component" value="Unassembled WGS sequence"/>
</dbReference>
<evidence type="ECO:0000313" key="3">
    <source>
        <dbReference type="Proteomes" id="UP001175000"/>
    </source>
</evidence>
<proteinExistence type="predicted"/>
<gene>
    <name evidence="2" type="ORF">B0T14DRAFT_528978</name>
</gene>